<keyword evidence="1" id="KW-0812">Transmembrane</keyword>
<accession>A0AAD2D776</accession>
<proteinExistence type="predicted"/>
<dbReference type="AlphaFoldDB" id="A0AAD2D776"/>
<sequence length="155" mass="17360">MVKYPLQFHPVFIFLLRVVNVLLMLVHAYMALILLAMAQDEDLMRISFAIIGAIFLPSLLYQVSSGLRTNYLFNLFAHGLSSLVIFIAIILAVILNGFSDTELGNFAGIFLIIAFGPGALISITLLILLNLDQPKPRNFYFISQDGQMYQTMMPV</sequence>
<gene>
    <name evidence="2" type="ORF">ECRASSUSDP1_LOCUS23599</name>
</gene>
<feature type="transmembrane region" description="Helical" evidence="1">
    <location>
        <begin position="107"/>
        <end position="129"/>
    </location>
</feature>
<organism evidence="2 3">
    <name type="scientific">Euplotes crassus</name>
    <dbReference type="NCBI Taxonomy" id="5936"/>
    <lineage>
        <taxon>Eukaryota</taxon>
        <taxon>Sar</taxon>
        <taxon>Alveolata</taxon>
        <taxon>Ciliophora</taxon>
        <taxon>Intramacronucleata</taxon>
        <taxon>Spirotrichea</taxon>
        <taxon>Hypotrichia</taxon>
        <taxon>Euplotida</taxon>
        <taxon>Euplotidae</taxon>
        <taxon>Moneuplotes</taxon>
    </lineage>
</organism>
<keyword evidence="1" id="KW-0472">Membrane</keyword>
<feature type="transmembrane region" description="Helical" evidence="1">
    <location>
        <begin position="75"/>
        <end position="95"/>
    </location>
</feature>
<reference evidence="2" key="1">
    <citation type="submission" date="2023-07" db="EMBL/GenBank/DDBJ databases">
        <authorList>
            <consortium name="AG Swart"/>
            <person name="Singh M."/>
            <person name="Singh A."/>
            <person name="Seah K."/>
            <person name="Emmerich C."/>
        </authorList>
    </citation>
    <scope>NUCLEOTIDE SEQUENCE</scope>
    <source>
        <strain evidence="2">DP1</strain>
    </source>
</reference>
<protein>
    <submittedName>
        <fullName evidence="2">Uncharacterized protein</fullName>
    </submittedName>
</protein>
<feature type="transmembrane region" description="Helical" evidence="1">
    <location>
        <begin position="43"/>
        <end position="63"/>
    </location>
</feature>
<name>A0AAD2D776_EUPCR</name>
<dbReference type="EMBL" id="CAMPGE010024280">
    <property type="protein sequence ID" value="CAI2382131.1"/>
    <property type="molecule type" value="Genomic_DNA"/>
</dbReference>
<evidence type="ECO:0000256" key="1">
    <source>
        <dbReference type="SAM" id="Phobius"/>
    </source>
</evidence>
<dbReference type="Proteomes" id="UP001295684">
    <property type="component" value="Unassembled WGS sequence"/>
</dbReference>
<evidence type="ECO:0000313" key="3">
    <source>
        <dbReference type="Proteomes" id="UP001295684"/>
    </source>
</evidence>
<keyword evidence="1" id="KW-1133">Transmembrane helix</keyword>
<evidence type="ECO:0000313" key="2">
    <source>
        <dbReference type="EMBL" id="CAI2382131.1"/>
    </source>
</evidence>
<feature type="transmembrane region" description="Helical" evidence="1">
    <location>
        <begin position="12"/>
        <end position="37"/>
    </location>
</feature>
<keyword evidence="3" id="KW-1185">Reference proteome</keyword>
<comment type="caution">
    <text evidence="2">The sequence shown here is derived from an EMBL/GenBank/DDBJ whole genome shotgun (WGS) entry which is preliminary data.</text>
</comment>